<evidence type="ECO:0000313" key="1">
    <source>
        <dbReference type="EMBL" id="KAJ4453074.1"/>
    </source>
</evidence>
<dbReference type="EMBL" id="JAPMOS010000319">
    <property type="protein sequence ID" value="KAJ4453074.1"/>
    <property type="molecule type" value="Genomic_DNA"/>
</dbReference>
<name>A0ABQ8U1P4_9EUKA</name>
<comment type="caution">
    <text evidence="1">The sequence shown here is derived from an EMBL/GenBank/DDBJ whole genome shotgun (WGS) entry which is preliminary data.</text>
</comment>
<reference evidence="1" key="1">
    <citation type="journal article" date="2022" name="bioRxiv">
        <title>Genomics of Preaxostyla Flagellates Illuminates Evolutionary Transitions and the Path Towards Mitochondrial Loss.</title>
        <authorList>
            <person name="Novak L.V.F."/>
            <person name="Treitli S.C."/>
            <person name="Pyrih J."/>
            <person name="Halakuc P."/>
            <person name="Pipaliya S.V."/>
            <person name="Vacek V."/>
            <person name="Brzon O."/>
            <person name="Soukal P."/>
            <person name="Eme L."/>
            <person name="Dacks J.B."/>
            <person name="Karnkowska A."/>
            <person name="Elias M."/>
            <person name="Hampl V."/>
        </authorList>
    </citation>
    <scope>NUCLEOTIDE SEQUENCE</scope>
    <source>
        <strain evidence="1">RCP-MX</strain>
    </source>
</reference>
<organism evidence="1 2">
    <name type="scientific">Paratrimastix pyriformis</name>
    <dbReference type="NCBI Taxonomy" id="342808"/>
    <lineage>
        <taxon>Eukaryota</taxon>
        <taxon>Metamonada</taxon>
        <taxon>Preaxostyla</taxon>
        <taxon>Paratrimastigidae</taxon>
        <taxon>Paratrimastix</taxon>
    </lineage>
</organism>
<protein>
    <submittedName>
        <fullName evidence="1">Uncharacterized protein</fullName>
    </submittedName>
</protein>
<dbReference type="Proteomes" id="UP001141327">
    <property type="component" value="Unassembled WGS sequence"/>
</dbReference>
<keyword evidence="2" id="KW-1185">Reference proteome</keyword>
<proteinExistence type="predicted"/>
<sequence length="393" mass="43865">MSQITNAAVVGTGTGVGVYLVTKYVQHMMPNSQVALWTGVAAGSSYLLIDRYLRTHIPMPVSGGATPGGGSVSLGTPFNLKVTAYNDMKQQFYFYREAGDAAAFISKLAARAFIAKFIYNGKTYAVVRSDGAFGNGPTSVYRIGVRDQNGHDASLFDIFEASIARSETSFGFMHERWDIYSEHEQVDDVVCEVCWVDQFDMSTCDSFLSKSETIRRAVASETARYYTALRHIAEVQNDHRMSLQAEAKTIAQRTAELRQMKATYSLLSDLGSVEKRYRMTLPEYGREIKFISETEASQRDLERIMLHLHESIQYDSAQLTESVKAFETRKTQFDQMINSQLTTENTYHYEALRRISSEPIPAPAPVPVITPVVEPPALPTRLSSLQSPPYSAC</sequence>
<gene>
    <name evidence="1" type="ORF">PAPYR_12556</name>
</gene>
<accession>A0ABQ8U1P4</accession>
<evidence type="ECO:0000313" key="2">
    <source>
        <dbReference type="Proteomes" id="UP001141327"/>
    </source>
</evidence>